<dbReference type="Pfam" id="PF00496">
    <property type="entry name" value="SBP_bac_5"/>
    <property type="match status" value="1"/>
</dbReference>
<dbReference type="PANTHER" id="PTHR30290">
    <property type="entry name" value="PERIPLASMIC BINDING COMPONENT OF ABC TRANSPORTER"/>
    <property type="match status" value="1"/>
</dbReference>
<dbReference type="Gene3D" id="3.40.190.10">
    <property type="entry name" value="Periplasmic binding protein-like II"/>
    <property type="match status" value="1"/>
</dbReference>
<comment type="caution">
    <text evidence="3">The sequence shown here is derived from an EMBL/GenBank/DDBJ whole genome shotgun (WGS) entry which is preliminary data.</text>
</comment>
<feature type="compositionally biased region" description="Gly residues" evidence="1">
    <location>
        <begin position="46"/>
        <end position="66"/>
    </location>
</feature>
<sequence length="664" mass="74063">MPSQGDGTTGAQITDYHTRRKILQGMAGGSAALLAGCGGDSGGGGTGTDGGNGGGNGGGGNGGDSGTGTDEEVVYHSWMGPIEPGSNAHMNAPWGPAGAITQHCCRWGVHLFDGVVGKLFGAQETFPIMAEDWGEEDGTVYVELDPDWKWHNGDPVTTESIGIAYDINWAINEHTGEPNIDAQFYKDYEIVDDHRVEFTLRDRYQDGVLKTFLVDATLDLDSHFAYHPDTWNEWRERAVNTEPGTDEFDQFLTDLSEFTPTKQAGEKFLGFGPFQFDSLGESSLELKKFEDHPRADCINIDRIHYDFIEDRSVAQSAWVEGELDNWEYPMESGLAQQAPDVEKYKRETRWQIHAFNVNGSGERPRRPSNYRRIRHAIAFALDFGLIVQNMGPGFEDFPIPQSHLSVENVQNGMHGDLSSWTDHTPQDQDLAVELINATDDFAYEDGQVYDDVEGAQAHLDLMVSEGDWVASFETMESQLSEFGFDVTLEIVDTAVYDKRRHSGEYDIYPDSTGTTQPSMERWRLGRMGPNSSYQERWDHPAEWEVPQPVSEPNLLADGEDLSTVNVYDKMKGILAMPEEQAFERTTELGWAWNQYLPAFIPYLKVSSQGVRSPPWELSTDKSVWINDLPSHSFHQLAQYGILRHQDGPGGEACLPEFDDVTIGN</sequence>
<gene>
    <name evidence="3" type="ORF">ACFQMA_16935</name>
</gene>
<organism evidence="3 4">
    <name type="scientific">Halosimplex aquaticum</name>
    <dbReference type="NCBI Taxonomy" id="3026162"/>
    <lineage>
        <taxon>Archaea</taxon>
        <taxon>Methanobacteriati</taxon>
        <taxon>Methanobacteriota</taxon>
        <taxon>Stenosarchaea group</taxon>
        <taxon>Halobacteria</taxon>
        <taxon>Halobacteriales</taxon>
        <taxon>Haloarculaceae</taxon>
        <taxon>Halosimplex</taxon>
    </lineage>
</organism>
<dbReference type="Proteomes" id="UP001596432">
    <property type="component" value="Unassembled WGS sequence"/>
</dbReference>
<dbReference type="InterPro" id="IPR039424">
    <property type="entry name" value="SBP_5"/>
</dbReference>
<dbReference type="InterPro" id="IPR000914">
    <property type="entry name" value="SBP_5_dom"/>
</dbReference>
<evidence type="ECO:0000313" key="3">
    <source>
        <dbReference type="EMBL" id="MFC7141510.1"/>
    </source>
</evidence>
<evidence type="ECO:0000313" key="4">
    <source>
        <dbReference type="Proteomes" id="UP001596432"/>
    </source>
</evidence>
<reference evidence="3 4" key="1">
    <citation type="journal article" date="2019" name="Int. J. Syst. Evol. Microbiol.">
        <title>The Global Catalogue of Microorganisms (GCM) 10K type strain sequencing project: providing services to taxonomists for standard genome sequencing and annotation.</title>
        <authorList>
            <consortium name="The Broad Institute Genomics Platform"/>
            <consortium name="The Broad Institute Genome Sequencing Center for Infectious Disease"/>
            <person name="Wu L."/>
            <person name="Ma J."/>
        </authorList>
    </citation>
    <scope>NUCLEOTIDE SEQUENCE [LARGE SCALE GENOMIC DNA]</scope>
    <source>
        <strain evidence="3 4">XZYJT29</strain>
    </source>
</reference>
<dbReference type="AlphaFoldDB" id="A0ABD5Y2B9"/>
<evidence type="ECO:0000259" key="2">
    <source>
        <dbReference type="Pfam" id="PF00496"/>
    </source>
</evidence>
<evidence type="ECO:0000256" key="1">
    <source>
        <dbReference type="SAM" id="MobiDB-lite"/>
    </source>
</evidence>
<dbReference type="Gene3D" id="3.10.105.10">
    <property type="entry name" value="Dipeptide-binding Protein, Domain 3"/>
    <property type="match status" value="1"/>
</dbReference>
<name>A0ABD5Y2B9_9EURY</name>
<protein>
    <submittedName>
        <fullName evidence="3">ABC transporter substrate-binding protein</fullName>
    </submittedName>
</protein>
<keyword evidence="4" id="KW-1185">Reference proteome</keyword>
<feature type="domain" description="Solute-binding protein family 5" evidence="2">
    <location>
        <begin position="127"/>
        <end position="517"/>
    </location>
</feature>
<accession>A0ABD5Y2B9</accession>
<dbReference type="GeneID" id="78821825"/>
<dbReference type="RefSeq" id="WP_274322591.1">
    <property type="nucleotide sequence ID" value="NZ_CP118158.1"/>
</dbReference>
<dbReference type="SUPFAM" id="SSF53850">
    <property type="entry name" value="Periplasmic binding protein-like II"/>
    <property type="match status" value="1"/>
</dbReference>
<dbReference type="EMBL" id="JBHTAS010000001">
    <property type="protein sequence ID" value="MFC7141510.1"/>
    <property type="molecule type" value="Genomic_DNA"/>
</dbReference>
<feature type="region of interest" description="Disordered" evidence="1">
    <location>
        <begin position="46"/>
        <end position="71"/>
    </location>
</feature>
<proteinExistence type="predicted"/>